<reference evidence="9 10" key="1">
    <citation type="submission" date="2016-10" db="EMBL/GenBank/DDBJ databases">
        <authorList>
            <person name="Varghese N."/>
            <person name="Submissions S."/>
        </authorList>
    </citation>
    <scope>NUCLEOTIDE SEQUENCE [LARGE SCALE GENOMIC DNA]</scope>
    <source>
        <strain evidence="9 10">DSM 18839</strain>
    </source>
</reference>
<dbReference type="RefSeq" id="WP_093148809.1">
    <property type="nucleotide sequence ID" value="NZ_FNBW01000003.1"/>
</dbReference>
<dbReference type="EMBL" id="FNBW01000003">
    <property type="protein sequence ID" value="SDF39104.1"/>
    <property type="molecule type" value="Genomic_DNA"/>
</dbReference>
<keyword evidence="10" id="KW-1185">Reference proteome</keyword>
<dbReference type="PANTHER" id="PTHR30269">
    <property type="entry name" value="TRANSMEMBRANE PROTEIN YFCA"/>
    <property type="match status" value="1"/>
</dbReference>
<feature type="transmembrane region" description="Helical" evidence="8">
    <location>
        <begin position="201"/>
        <end position="222"/>
    </location>
</feature>
<keyword evidence="5 8" id="KW-0812">Transmembrane</keyword>
<proteinExistence type="inferred from homology"/>
<dbReference type="Pfam" id="PF01925">
    <property type="entry name" value="TauE"/>
    <property type="match status" value="1"/>
</dbReference>
<feature type="transmembrane region" description="Helical" evidence="8">
    <location>
        <begin position="45"/>
        <end position="67"/>
    </location>
</feature>
<feature type="transmembrane region" description="Helical" evidence="8">
    <location>
        <begin position="12"/>
        <end position="33"/>
    </location>
</feature>
<keyword evidence="3" id="KW-0813">Transport</keyword>
<comment type="subcellular location">
    <subcellularLocation>
        <location evidence="1 8">Cell membrane</location>
        <topology evidence="1 8">Multi-pass membrane protein</topology>
    </subcellularLocation>
</comment>
<evidence type="ECO:0000256" key="7">
    <source>
        <dbReference type="ARBA" id="ARBA00023136"/>
    </source>
</evidence>
<keyword evidence="6 8" id="KW-1133">Transmembrane helix</keyword>
<dbReference type="OrthoDB" id="9800873at2"/>
<feature type="transmembrane region" description="Helical" evidence="8">
    <location>
        <begin position="107"/>
        <end position="128"/>
    </location>
</feature>
<comment type="similarity">
    <text evidence="2 8">Belongs to the 4-toluene sulfonate uptake permease (TSUP) (TC 2.A.102) family.</text>
</comment>
<evidence type="ECO:0000256" key="6">
    <source>
        <dbReference type="ARBA" id="ARBA00022989"/>
    </source>
</evidence>
<evidence type="ECO:0000256" key="1">
    <source>
        <dbReference type="ARBA" id="ARBA00004651"/>
    </source>
</evidence>
<accession>A0A8G2BHN8</accession>
<evidence type="ECO:0000313" key="10">
    <source>
        <dbReference type="Proteomes" id="UP000198615"/>
    </source>
</evidence>
<comment type="caution">
    <text evidence="9">The sequence shown here is derived from an EMBL/GenBank/DDBJ whole genome shotgun (WGS) entry which is preliminary data.</text>
</comment>
<evidence type="ECO:0000313" key="9">
    <source>
        <dbReference type="EMBL" id="SDF39104.1"/>
    </source>
</evidence>
<keyword evidence="7 8" id="KW-0472">Membrane</keyword>
<evidence type="ECO:0000256" key="4">
    <source>
        <dbReference type="ARBA" id="ARBA00022475"/>
    </source>
</evidence>
<evidence type="ECO:0000256" key="5">
    <source>
        <dbReference type="ARBA" id="ARBA00022692"/>
    </source>
</evidence>
<dbReference type="PANTHER" id="PTHR30269:SF32">
    <property type="entry name" value="MEMBRANE TRANSPORTER PROTEIN-RELATED"/>
    <property type="match status" value="1"/>
</dbReference>
<dbReference type="InterPro" id="IPR002781">
    <property type="entry name" value="TM_pro_TauE-like"/>
</dbReference>
<dbReference type="AlphaFoldDB" id="A0A8G2BHN8"/>
<evidence type="ECO:0000256" key="2">
    <source>
        <dbReference type="ARBA" id="ARBA00009142"/>
    </source>
</evidence>
<sequence length="253" mass="26217">MPDLPLPELSLALLVAFAFAVGGGVKGIIGLGLPTIAMAILANVVSLRTAIGILIIPLLISNLWQIIQVGAVGTLAKRFGLLNAAAAVGLWIGTEILFSVDPKWMQIALGCLLIANAGMQVLGGMPVIPQRRELALSVPVGLVSGVIGGMTGSQGIVIAVYLASLNLTRDEYVQGVGLSFFLTGLVWVVAIWANGGITVETLPLSAVALVAALAAMAIGTRIRAHLPQARFRQAVFIAMALMGANLIRKAVWG</sequence>
<keyword evidence="4 8" id="KW-1003">Cell membrane</keyword>
<feature type="transmembrane region" description="Helical" evidence="8">
    <location>
        <begin position="175"/>
        <end position="195"/>
    </location>
</feature>
<name>A0A8G2BHN8_9PROT</name>
<feature type="transmembrane region" description="Helical" evidence="8">
    <location>
        <begin position="79"/>
        <end position="100"/>
    </location>
</feature>
<feature type="transmembrane region" description="Helical" evidence="8">
    <location>
        <begin position="140"/>
        <end position="163"/>
    </location>
</feature>
<protein>
    <recommendedName>
        <fullName evidence="8">Probable membrane transporter protein</fullName>
    </recommendedName>
</protein>
<dbReference type="Proteomes" id="UP000198615">
    <property type="component" value="Unassembled WGS sequence"/>
</dbReference>
<gene>
    <name evidence="9" type="ORF">SAMN05660686_01128</name>
</gene>
<dbReference type="InterPro" id="IPR052017">
    <property type="entry name" value="TSUP"/>
</dbReference>
<dbReference type="GO" id="GO:0005886">
    <property type="term" value="C:plasma membrane"/>
    <property type="evidence" value="ECO:0007669"/>
    <property type="project" value="UniProtKB-SubCell"/>
</dbReference>
<evidence type="ECO:0000256" key="8">
    <source>
        <dbReference type="RuleBase" id="RU363041"/>
    </source>
</evidence>
<evidence type="ECO:0000256" key="3">
    <source>
        <dbReference type="ARBA" id="ARBA00022448"/>
    </source>
</evidence>
<organism evidence="9 10">
    <name type="scientific">Thalassobaculum litoreum DSM 18839</name>
    <dbReference type="NCBI Taxonomy" id="1123362"/>
    <lineage>
        <taxon>Bacteria</taxon>
        <taxon>Pseudomonadati</taxon>
        <taxon>Pseudomonadota</taxon>
        <taxon>Alphaproteobacteria</taxon>
        <taxon>Rhodospirillales</taxon>
        <taxon>Thalassobaculaceae</taxon>
        <taxon>Thalassobaculum</taxon>
    </lineage>
</organism>